<reference evidence="2" key="1">
    <citation type="journal article" date="2022" name="Cell">
        <title>Repeat-based holocentromeres influence genome architecture and karyotype evolution.</title>
        <authorList>
            <person name="Hofstatter P.G."/>
            <person name="Thangavel G."/>
            <person name="Lux T."/>
            <person name="Neumann P."/>
            <person name="Vondrak T."/>
            <person name="Novak P."/>
            <person name="Zhang M."/>
            <person name="Costa L."/>
            <person name="Castellani M."/>
            <person name="Scott A."/>
            <person name="Toegelov H."/>
            <person name="Fuchs J."/>
            <person name="Mata-Sucre Y."/>
            <person name="Dias Y."/>
            <person name="Vanzela A.L.L."/>
            <person name="Huettel B."/>
            <person name="Almeida C.C.S."/>
            <person name="Simkova H."/>
            <person name="Souza G."/>
            <person name="Pedrosa-Harand A."/>
            <person name="Macas J."/>
            <person name="Mayer K.F.X."/>
            <person name="Houben A."/>
            <person name="Marques A."/>
        </authorList>
    </citation>
    <scope>NUCLEOTIDE SEQUENCE</scope>
    <source>
        <strain evidence="2">RhyBre1mFocal</strain>
    </source>
</reference>
<proteinExistence type="predicted"/>
<evidence type="ECO:0008006" key="4">
    <source>
        <dbReference type="Google" id="ProtNLM"/>
    </source>
</evidence>
<evidence type="ECO:0000313" key="2">
    <source>
        <dbReference type="EMBL" id="KAJ1699825.1"/>
    </source>
</evidence>
<protein>
    <recommendedName>
        <fullName evidence="4">PTB domain engulfment adapter</fullName>
    </recommendedName>
</protein>
<dbReference type="PANTHER" id="PTHR36342">
    <property type="entry name" value="PTB DOMAIN ENGULFMENT ADAPTER"/>
    <property type="match status" value="1"/>
</dbReference>
<feature type="signal peptide" evidence="1">
    <location>
        <begin position="1"/>
        <end position="31"/>
    </location>
</feature>
<keyword evidence="1" id="KW-0732">Signal</keyword>
<dbReference type="OrthoDB" id="1920822at2759"/>
<evidence type="ECO:0000313" key="3">
    <source>
        <dbReference type="Proteomes" id="UP001151287"/>
    </source>
</evidence>
<feature type="chain" id="PRO_5040151199" description="PTB domain engulfment adapter" evidence="1">
    <location>
        <begin position="32"/>
        <end position="193"/>
    </location>
</feature>
<evidence type="ECO:0000256" key="1">
    <source>
        <dbReference type="SAM" id="SignalP"/>
    </source>
</evidence>
<organism evidence="2 3">
    <name type="scientific">Rhynchospora breviuscula</name>
    <dbReference type="NCBI Taxonomy" id="2022672"/>
    <lineage>
        <taxon>Eukaryota</taxon>
        <taxon>Viridiplantae</taxon>
        <taxon>Streptophyta</taxon>
        <taxon>Embryophyta</taxon>
        <taxon>Tracheophyta</taxon>
        <taxon>Spermatophyta</taxon>
        <taxon>Magnoliopsida</taxon>
        <taxon>Liliopsida</taxon>
        <taxon>Poales</taxon>
        <taxon>Cyperaceae</taxon>
        <taxon>Cyperoideae</taxon>
        <taxon>Rhynchosporeae</taxon>
        <taxon>Rhynchospora</taxon>
    </lineage>
</organism>
<name>A0A9Q0HVW4_9POAL</name>
<keyword evidence="3" id="KW-1185">Reference proteome</keyword>
<comment type="caution">
    <text evidence="2">The sequence shown here is derived from an EMBL/GenBank/DDBJ whole genome shotgun (WGS) entry which is preliminary data.</text>
</comment>
<gene>
    <name evidence="2" type="ORF">LUZ63_008337</name>
</gene>
<accession>A0A9Q0HVW4</accession>
<dbReference type="EMBL" id="JAMQYH010000002">
    <property type="protein sequence ID" value="KAJ1699825.1"/>
    <property type="molecule type" value="Genomic_DNA"/>
</dbReference>
<dbReference type="AlphaFoldDB" id="A0A9Q0HVW4"/>
<dbReference type="PANTHER" id="PTHR36342:SF1">
    <property type="entry name" value="PTB DOMAIN ENGULFMENT ADAPTER"/>
    <property type="match status" value="1"/>
</dbReference>
<sequence>MLPSKLTFYTSFLCMASTALFLSSASPIARSSPSILSSFPKEAEDGTKEAVYVASVPLRAVPGPPQMVLSAAYNLGHWKMQHFIVLVKSSDQVLVYDFQPKDPENIFAALAVISQRKLPGVILKRQIRKVPTSRCWFVGFSKENSVEIANKFNQNWSMDLVVGINDCRHYTNGLVECLTGEENVLDSLKQTFS</sequence>
<dbReference type="Proteomes" id="UP001151287">
    <property type="component" value="Unassembled WGS sequence"/>
</dbReference>